<dbReference type="PANTHER" id="PTHR46403">
    <property type="entry name" value="TP53-REGULATED INHIBITOR OF APOPTOSIS 1"/>
    <property type="match status" value="1"/>
</dbReference>
<evidence type="ECO:0000256" key="2">
    <source>
        <dbReference type="ARBA" id="ARBA00023157"/>
    </source>
</evidence>
<protein>
    <submittedName>
        <fullName evidence="3">Uncharacterized protein</fullName>
    </submittedName>
</protein>
<evidence type="ECO:0000313" key="4">
    <source>
        <dbReference type="Proteomes" id="UP000076078"/>
    </source>
</evidence>
<evidence type="ECO:0000313" key="3">
    <source>
        <dbReference type="EMBL" id="KYQ93163.1"/>
    </source>
</evidence>
<dbReference type="OMA" id="YQICIIN"/>
<comment type="caution">
    <text evidence="3">The sequence shown here is derived from an EMBL/GenBank/DDBJ whole genome shotgun (WGS) entry which is preliminary data.</text>
</comment>
<dbReference type="Proteomes" id="UP000076078">
    <property type="component" value="Unassembled WGS sequence"/>
</dbReference>
<dbReference type="GO" id="GO:0005634">
    <property type="term" value="C:nucleus"/>
    <property type="evidence" value="ECO:0007669"/>
    <property type="project" value="TreeGrafter"/>
</dbReference>
<dbReference type="InParanoid" id="A0A151ZGR9"/>
<reference evidence="3 4" key="1">
    <citation type="submission" date="2015-12" db="EMBL/GenBank/DDBJ databases">
        <title>Dictyostelia acquired genes for synthesis and detection of signals that induce cell-type specialization by lateral gene transfer from prokaryotes.</title>
        <authorList>
            <person name="Gloeckner G."/>
            <person name="Schaap P."/>
        </authorList>
    </citation>
    <scope>NUCLEOTIDE SEQUENCE [LARGE SCALE GENOMIC DNA]</scope>
    <source>
        <strain evidence="3 4">TK</strain>
    </source>
</reference>
<sequence length="85" mass="10080">MSSNKPHPILDPSLCKELKERHDACFNKWYANVFLKGNTELECQDEWEEYQVCVKDKLKIWNLVHVVNKENEDKKENNSNNSSKK</sequence>
<dbReference type="OrthoDB" id="19091at2759"/>
<dbReference type="GO" id="GO:0005758">
    <property type="term" value="C:mitochondrial intermembrane space"/>
    <property type="evidence" value="ECO:0007669"/>
    <property type="project" value="TreeGrafter"/>
</dbReference>
<dbReference type="FunCoup" id="A0A151ZGR9">
    <property type="interactions" value="48"/>
</dbReference>
<dbReference type="GO" id="GO:0005829">
    <property type="term" value="C:cytosol"/>
    <property type="evidence" value="ECO:0007669"/>
    <property type="project" value="TreeGrafter"/>
</dbReference>
<dbReference type="GO" id="GO:1990050">
    <property type="term" value="F:phosphatidic acid transfer activity"/>
    <property type="evidence" value="ECO:0007669"/>
    <property type="project" value="TreeGrafter"/>
</dbReference>
<accession>A0A151ZGR9</accession>
<keyword evidence="2" id="KW-1015">Disulfide bond</keyword>
<dbReference type="PANTHER" id="PTHR46403:SF1">
    <property type="entry name" value="TP53-REGULATED INHIBITOR OF APOPTOSIS 1"/>
    <property type="match status" value="1"/>
</dbReference>
<evidence type="ECO:0000256" key="1">
    <source>
        <dbReference type="ARBA" id="ARBA00006196"/>
    </source>
</evidence>
<organism evidence="3 4">
    <name type="scientific">Tieghemostelium lacteum</name>
    <name type="common">Slime mold</name>
    <name type="synonym">Dictyostelium lacteum</name>
    <dbReference type="NCBI Taxonomy" id="361077"/>
    <lineage>
        <taxon>Eukaryota</taxon>
        <taxon>Amoebozoa</taxon>
        <taxon>Evosea</taxon>
        <taxon>Eumycetozoa</taxon>
        <taxon>Dictyostelia</taxon>
        <taxon>Dictyosteliales</taxon>
        <taxon>Raperosteliaceae</taxon>
        <taxon>Tieghemostelium</taxon>
    </lineage>
</organism>
<dbReference type="STRING" id="361077.A0A151ZGR9"/>
<comment type="similarity">
    <text evidence="1">Belongs to the TRIAP1/MDM35 family.</text>
</comment>
<dbReference type="InterPro" id="IPR007918">
    <property type="entry name" value="MDM35_apoptosis"/>
</dbReference>
<gene>
    <name evidence="3" type="ORF">DLAC_05796</name>
</gene>
<dbReference type="GO" id="GO:0045332">
    <property type="term" value="P:phospholipid translocation"/>
    <property type="evidence" value="ECO:0007669"/>
    <property type="project" value="TreeGrafter"/>
</dbReference>
<proteinExistence type="inferred from homology"/>
<keyword evidence="4" id="KW-1185">Reference proteome</keyword>
<dbReference type="Pfam" id="PF05254">
    <property type="entry name" value="UPF0203"/>
    <property type="match status" value="1"/>
</dbReference>
<dbReference type="PROSITE" id="PS51808">
    <property type="entry name" value="CHCH"/>
    <property type="match status" value="1"/>
</dbReference>
<dbReference type="EMBL" id="LODT01000028">
    <property type="protein sequence ID" value="KYQ93163.1"/>
    <property type="molecule type" value="Genomic_DNA"/>
</dbReference>
<name>A0A151ZGR9_TIELA</name>
<dbReference type="AlphaFoldDB" id="A0A151ZGR9"/>